<name>A0A375YBF2_MYCPF</name>
<dbReference type="EMBL" id="UEGS01000001">
    <property type="protein sequence ID" value="SRX78418.1"/>
    <property type="molecule type" value="Genomic_DNA"/>
</dbReference>
<evidence type="ECO:0000256" key="4">
    <source>
        <dbReference type="ARBA" id="ARBA00022475"/>
    </source>
</evidence>
<keyword evidence="10" id="KW-1185">Reference proteome</keyword>
<accession>A0A375YBF2</accession>
<evidence type="ECO:0000256" key="2">
    <source>
        <dbReference type="ARBA" id="ARBA00010145"/>
    </source>
</evidence>
<dbReference type="GO" id="GO:0005886">
    <property type="term" value="C:plasma membrane"/>
    <property type="evidence" value="ECO:0007669"/>
    <property type="project" value="UniProtKB-SubCell"/>
</dbReference>
<feature type="transmembrane region" description="Helical" evidence="8">
    <location>
        <begin position="286"/>
        <end position="304"/>
    </location>
</feature>
<feature type="transmembrane region" description="Helical" evidence="8">
    <location>
        <begin position="253"/>
        <end position="274"/>
    </location>
</feature>
<protein>
    <recommendedName>
        <fullName evidence="11">AEC family transporter</fullName>
    </recommendedName>
</protein>
<reference evidence="9 10" key="1">
    <citation type="submission" date="2018-05" db="EMBL/GenBank/DDBJ databases">
        <authorList>
            <consortium name="IHU Genomes"/>
        </authorList>
    </citation>
    <scope>NUCLEOTIDE SEQUENCE [LARGE SCALE GENOMIC DNA]</scope>
    <source>
        <strain evidence="9 10">P7335</strain>
    </source>
</reference>
<keyword evidence="3" id="KW-0813">Transport</keyword>
<evidence type="ECO:0008006" key="11">
    <source>
        <dbReference type="Google" id="ProtNLM"/>
    </source>
</evidence>
<feature type="transmembrane region" description="Helical" evidence="8">
    <location>
        <begin position="94"/>
        <end position="117"/>
    </location>
</feature>
<evidence type="ECO:0000313" key="10">
    <source>
        <dbReference type="Proteomes" id="UP000252008"/>
    </source>
</evidence>
<dbReference type="AlphaFoldDB" id="A0A375YBF2"/>
<evidence type="ECO:0000256" key="6">
    <source>
        <dbReference type="ARBA" id="ARBA00022989"/>
    </source>
</evidence>
<dbReference type="InterPro" id="IPR004776">
    <property type="entry name" value="Mem_transp_PIN-like"/>
</dbReference>
<comment type="similarity">
    <text evidence="2">Belongs to the auxin efflux carrier (TC 2.A.69) family.</text>
</comment>
<feature type="transmembrane region" description="Helical" evidence="8">
    <location>
        <begin position="191"/>
        <end position="210"/>
    </location>
</feature>
<dbReference type="Gene3D" id="1.20.1530.20">
    <property type="match status" value="1"/>
</dbReference>
<dbReference type="Pfam" id="PF03547">
    <property type="entry name" value="Mem_trans"/>
    <property type="match status" value="1"/>
</dbReference>
<feature type="transmembrane region" description="Helical" evidence="8">
    <location>
        <begin position="59"/>
        <end position="82"/>
    </location>
</feature>
<keyword evidence="6 8" id="KW-1133">Transmembrane helix</keyword>
<dbReference type="InterPro" id="IPR038770">
    <property type="entry name" value="Na+/solute_symporter_sf"/>
</dbReference>
<feature type="transmembrane region" description="Helical" evidence="8">
    <location>
        <begin position="222"/>
        <end position="241"/>
    </location>
</feature>
<gene>
    <name evidence="9" type="ORF">MPP7335_00142</name>
</gene>
<dbReference type="PANTHER" id="PTHR36838:SF3">
    <property type="entry name" value="TRANSPORTER AUXIN EFFLUX CARRIER EC FAMILY"/>
    <property type="match status" value="1"/>
</dbReference>
<organism evidence="9 10">
    <name type="scientific">Mycolicibacterium parafortuitum</name>
    <name type="common">Mycobacterium parafortuitum</name>
    <dbReference type="NCBI Taxonomy" id="39692"/>
    <lineage>
        <taxon>Bacteria</taxon>
        <taxon>Bacillati</taxon>
        <taxon>Actinomycetota</taxon>
        <taxon>Actinomycetes</taxon>
        <taxon>Mycobacteriales</taxon>
        <taxon>Mycobacteriaceae</taxon>
        <taxon>Mycolicibacterium</taxon>
    </lineage>
</organism>
<feature type="transmembrane region" description="Helical" evidence="8">
    <location>
        <begin position="123"/>
        <end position="144"/>
    </location>
</feature>
<evidence type="ECO:0000256" key="8">
    <source>
        <dbReference type="SAM" id="Phobius"/>
    </source>
</evidence>
<comment type="subcellular location">
    <subcellularLocation>
        <location evidence="1">Cell membrane</location>
        <topology evidence="1">Multi-pass membrane protein</topology>
    </subcellularLocation>
</comment>
<dbReference type="STRING" id="39692.BST38_03580"/>
<evidence type="ECO:0000256" key="3">
    <source>
        <dbReference type="ARBA" id="ARBA00022448"/>
    </source>
</evidence>
<proteinExistence type="inferred from homology"/>
<keyword evidence="5 8" id="KW-0812">Transmembrane</keyword>
<dbReference type="Proteomes" id="UP000252008">
    <property type="component" value="Unassembled WGS sequence"/>
</dbReference>
<feature type="transmembrane region" description="Helical" evidence="8">
    <location>
        <begin position="34"/>
        <end position="53"/>
    </location>
</feature>
<dbReference type="RefSeq" id="WP_083141871.1">
    <property type="nucleotide sequence ID" value="NZ_MVID01000002.1"/>
</dbReference>
<evidence type="ECO:0000313" key="9">
    <source>
        <dbReference type="EMBL" id="SRX78418.1"/>
    </source>
</evidence>
<keyword evidence="4" id="KW-1003">Cell membrane</keyword>
<sequence length="305" mass="31777">MLAVLQAFTVIIVVILVGVIAGWRGVLGENARMVLNRTAFHIGVPALLLISLADAHPEQVFSLTLLVSAIAAVTVYGAYFVLAKLTRRPTGEATIGAMLASYVNAGNLGIPISAYVLGSTTEVSALILFQVLVLVPVSVGLLDSEAGQHLSVGRRLLALITNPIIAASAVGLVLASTDIGIPQVLRDPMELLAALAVPTVLLAFGISLTARGTPTERTDRRQLGAAVVCKLVVMPALAYSLARFGFGADQHQLMVVTVLAALPSAQNINTYAALYQRGDNLARDATLVSTLLSVPVMLGVVLLTG</sequence>
<dbReference type="PANTHER" id="PTHR36838">
    <property type="entry name" value="AUXIN EFFLUX CARRIER FAMILY PROTEIN"/>
    <property type="match status" value="1"/>
</dbReference>
<evidence type="ECO:0000256" key="1">
    <source>
        <dbReference type="ARBA" id="ARBA00004651"/>
    </source>
</evidence>
<feature type="transmembrane region" description="Helical" evidence="8">
    <location>
        <begin position="6"/>
        <end position="27"/>
    </location>
</feature>
<keyword evidence="7 8" id="KW-0472">Membrane</keyword>
<dbReference type="GO" id="GO:0055085">
    <property type="term" value="P:transmembrane transport"/>
    <property type="evidence" value="ECO:0007669"/>
    <property type="project" value="InterPro"/>
</dbReference>
<feature type="transmembrane region" description="Helical" evidence="8">
    <location>
        <begin position="156"/>
        <end position="179"/>
    </location>
</feature>
<evidence type="ECO:0000256" key="5">
    <source>
        <dbReference type="ARBA" id="ARBA00022692"/>
    </source>
</evidence>
<evidence type="ECO:0000256" key="7">
    <source>
        <dbReference type="ARBA" id="ARBA00023136"/>
    </source>
</evidence>